<comment type="subcellular location">
    <subcellularLocation>
        <location evidence="1">Cell membrane</location>
        <topology evidence="1">Multi-pass membrane protein</topology>
    </subcellularLocation>
</comment>
<evidence type="ECO:0000256" key="1">
    <source>
        <dbReference type="ARBA" id="ARBA00004651"/>
    </source>
</evidence>
<evidence type="ECO:0000313" key="8">
    <source>
        <dbReference type="EMBL" id="PLR90834.1"/>
    </source>
</evidence>
<feature type="transmembrane region" description="Helical" evidence="6">
    <location>
        <begin position="63"/>
        <end position="88"/>
    </location>
</feature>
<evidence type="ECO:0000313" key="10">
    <source>
        <dbReference type="Proteomes" id="UP000235114"/>
    </source>
</evidence>
<dbReference type="PANTHER" id="PTHR30509">
    <property type="entry name" value="P-HYDROXYBENZOIC ACID EFFLUX PUMP SUBUNIT-RELATED"/>
    <property type="match status" value="1"/>
</dbReference>
<dbReference type="Pfam" id="PF06081">
    <property type="entry name" value="ArAE_1"/>
    <property type="match status" value="1"/>
</dbReference>
<evidence type="ECO:0000256" key="2">
    <source>
        <dbReference type="ARBA" id="ARBA00022475"/>
    </source>
</evidence>
<protein>
    <submittedName>
        <fullName evidence="7">Uncharacterized protein</fullName>
    </submittedName>
</protein>
<evidence type="ECO:0000256" key="3">
    <source>
        <dbReference type="ARBA" id="ARBA00022692"/>
    </source>
</evidence>
<dbReference type="OrthoDB" id="1653617at2"/>
<dbReference type="EMBL" id="PGVD01000071">
    <property type="protein sequence ID" value="PLR90834.1"/>
    <property type="molecule type" value="Genomic_DNA"/>
</dbReference>
<accession>A0A2N5GNA9</accession>
<evidence type="ECO:0000313" key="9">
    <source>
        <dbReference type="Proteomes" id="UP000234951"/>
    </source>
</evidence>
<dbReference type="RefSeq" id="WP_101576944.1">
    <property type="nucleotide sequence ID" value="NZ_PGVA01000018.1"/>
</dbReference>
<proteinExistence type="predicted"/>
<comment type="caution">
    <text evidence="7">The sequence shown here is derived from an EMBL/GenBank/DDBJ whole genome shotgun (WGS) entry which is preliminary data.</text>
</comment>
<dbReference type="EMBL" id="PGVA01000018">
    <property type="protein sequence ID" value="PLR83621.1"/>
    <property type="molecule type" value="Genomic_DNA"/>
</dbReference>
<keyword evidence="3 6" id="KW-0812">Transmembrane</keyword>
<evidence type="ECO:0000256" key="6">
    <source>
        <dbReference type="SAM" id="Phobius"/>
    </source>
</evidence>
<feature type="transmembrane region" description="Helical" evidence="6">
    <location>
        <begin position="125"/>
        <end position="143"/>
    </location>
</feature>
<reference evidence="7 9" key="1">
    <citation type="submission" date="2017-11" db="EMBL/GenBank/DDBJ databases">
        <title>Comparitive Functional Genomics of Dry Heat Resistant strains isolated from the Viking Spacecraft.</title>
        <authorList>
            <person name="Seuylemezian A."/>
            <person name="Cooper K."/>
            <person name="Vaishampayan P."/>
        </authorList>
    </citation>
    <scope>NUCLEOTIDE SEQUENCE [LARGE SCALE GENOMIC DNA]</scope>
    <source>
        <strain evidence="7 9">M4.6</strain>
    </source>
</reference>
<organism evidence="7 9">
    <name type="scientific">Bacillus canaveralius</name>
    <dbReference type="NCBI Taxonomy" id="1403243"/>
    <lineage>
        <taxon>Bacteria</taxon>
        <taxon>Bacillati</taxon>
        <taxon>Bacillota</taxon>
        <taxon>Bacilli</taxon>
        <taxon>Bacillales</taxon>
        <taxon>Bacillaceae</taxon>
        <taxon>Bacillus</taxon>
    </lineage>
</organism>
<dbReference type="PANTHER" id="PTHR30509:SF27">
    <property type="entry name" value="UPF0421 PROTEIN YGAE"/>
    <property type="match status" value="1"/>
</dbReference>
<reference evidence="8 10" key="2">
    <citation type="submission" date="2017-12" db="EMBL/GenBank/DDBJ databases">
        <title>Comparative Functional Genomics of Dry Heat Resistant strains isolated from the Viking Spacecraft.</title>
        <authorList>
            <person name="Seuylemezian A."/>
            <person name="Cooper K."/>
            <person name="Vaishampayan P."/>
        </authorList>
    </citation>
    <scope>NUCLEOTIDE SEQUENCE [LARGE SCALE GENOMIC DNA]</scope>
    <source>
        <strain evidence="8 10">ATCC 29669</strain>
    </source>
</reference>
<evidence type="ECO:0000256" key="4">
    <source>
        <dbReference type="ARBA" id="ARBA00022989"/>
    </source>
</evidence>
<dbReference type="GO" id="GO:0005886">
    <property type="term" value="C:plasma membrane"/>
    <property type="evidence" value="ECO:0007669"/>
    <property type="project" value="UniProtKB-SubCell"/>
</dbReference>
<evidence type="ECO:0000313" key="7">
    <source>
        <dbReference type="EMBL" id="PLR83621.1"/>
    </source>
</evidence>
<gene>
    <name evidence="7" type="ORF">CU635_08675</name>
    <name evidence="8" type="ORF">CVD25_20170</name>
</gene>
<keyword evidence="4 6" id="KW-1133">Transmembrane helix</keyword>
<feature type="transmembrane region" description="Helical" evidence="6">
    <location>
        <begin position="95"/>
        <end position="113"/>
    </location>
</feature>
<dbReference type="AlphaFoldDB" id="A0A2N5GNA9"/>
<sequence length="360" mass="41341">MKLGARILKTGIAITLALFLAELFQIPSPVFAGIAAIFAIQPTIYRSYLSIIEQVQGNIIGAVIGIAFVLLFGNNIFVIGLAAIIVITINLKLKIGNTIALSLVTLIAIMEYTQGNFIDFAMVRFSTIMLGIFSAFLVNLVFLPPKYENKLYFKISGITEEVTKWIRLNTRNAAEHKELKIDIEAIKEDIIKLDQLYLMYKEERNYLKRNDLAKSRKLVIYRQMISALKRSLQTLKRLHRFENELNHMPVPFQNAVQEQLDCLVSYHEQLLLRFIGKIKYHPEHKESDICQNKKRLFDLFLAQQKQLDDPDDALMYHTMQLVSAIIEYGEELEHLDLLISSFQSFHKDDNDVTIEGEGEQ</sequence>
<dbReference type="Proteomes" id="UP000234951">
    <property type="component" value="Unassembled WGS sequence"/>
</dbReference>
<keyword evidence="10" id="KW-1185">Reference proteome</keyword>
<keyword evidence="2" id="KW-1003">Cell membrane</keyword>
<dbReference type="Proteomes" id="UP000235114">
    <property type="component" value="Unassembled WGS sequence"/>
</dbReference>
<dbReference type="InterPro" id="IPR010343">
    <property type="entry name" value="ArAE_1"/>
</dbReference>
<keyword evidence="5 6" id="KW-0472">Membrane</keyword>
<name>A0A2N5GNA9_9BACI</name>
<evidence type="ECO:0000256" key="5">
    <source>
        <dbReference type="ARBA" id="ARBA00023136"/>
    </source>
</evidence>